<dbReference type="AlphaFoldDB" id="A0A0A9W874"/>
<evidence type="ECO:0000256" key="12">
    <source>
        <dbReference type="SAM" id="MobiDB-lite"/>
    </source>
</evidence>
<reference evidence="14" key="1">
    <citation type="journal article" date="2014" name="PLoS ONE">
        <title>Transcriptome-Based Identification of ABC Transporters in the Western Tarnished Plant Bug Lygus hesperus.</title>
        <authorList>
            <person name="Hull J.J."/>
            <person name="Chaney K."/>
            <person name="Geib S.M."/>
            <person name="Fabrick J.A."/>
            <person name="Brent C.S."/>
            <person name="Walsh D."/>
            <person name="Lavine L.C."/>
        </authorList>
    </citation>
    <scope>NUCLEOTIDE SEQUENCE</scope>
</reference>
<dbReference type="GO" id="GO:0016538">
    <property type="term" value="F:cyclin-dependent protein serine/threonine kinase regulator activity"/>
    <property type="evidence" value="ECO:0007669"/>
    <property type="project" value="InterPro"/>
</dbReference>
<evidence type="ECO:0000256" key="1">
    <source>
        <dbReference type="ARBA" id="ARBA00004123"/>
    </source>
</evidence>
<evidence type="ECO:0000256" key="11">
    <source>
        <dbReference type="RuleBase" id="RU000383"/>
    </source>
</evidence>
<dbReference type="InterPro" id="IPR013763">
    <property type="entry name" value="Cyclin-like_dom"/>
</dbReference>
<dbReference type="EMBL" id="GBHO01038967">
    <property type="protein sequence ID" value="JAG04637.1"/>
    <property type="molecule type" value="Transcribed_RNA"/>
</dbReference>
<dbReference type="FunFam" id="1.10.472.10:FF:000021">
    <property type="entry name" value="Cyclin-K (Predicted)"/>
    <property type="match status" value="1"/>
</dbReference>
<dbReference type="Pfam" id="PF00134">
    <property type="entry name" value="Cyclin_N"/>
    <property type="match status" value="1"/>
</dbReference>
<name>A0A0A9W874_LYGHE</name>
<dbReference type="InterPro" id="IPR006671">
    <property type="entry name" value="Cyclin_N"/>
</dbReference>
<feature type="compositionally biased region" description="Pro residues" evidence="12">
    <location>
        <begin position="344"/>
        <end position="361"/>
    </location>
</feature>
<protein>
    <recommendedName>
        <fullName evidence="10">Cyclin-K</fullName>
    </recommendedName>
</protein>
<evidence type="ECO:0000256" key="8">
    <source>
        <dbReference type="ARBA" id="ARBA00023306"/>
    </source>
</evidence>
<organism evidence="14">
    <name type="scientific">Lygus hesperus</name>
    <name type="common">Western plant bug</name>
    <dbReference type="NCBI Taxonomy" id="30085"/>
    <lineage>
        <taxon>Eukaryota</taxon>
        <taxon>Metazoa</taxon>
        <taxon>Ecdysozoa</taxon>
        <taxon>Arthropoda</taxon>
        <taxon>Hexapoda</taxon>
        <taxon>Insecta</taxon>
        <taxon>Pterygota</taxon>
        <taxon>Neoptera</taxon>
        <taxon>Paraneoptera</taxon>
        <taxon>Hemiptera</taxon>
        <taxon>Heteroptera</taxon>
        <taxon>Panheteroptera</taxon>
        <taxon>Cimicomorpha</taxon>
        <taxon>Miridae</taxon>
        <taxon>Mirini</taxon>
        <taxon>Lygus</taxon>
    </lineage>
</organism>
<dbReference type="InterPro" id="IPR036915">
    <property type="entry name" value="Cyclin-like_sf"/>
</dbReference>
<dbReference type="CDD" id="cd20531">
    <property type="entry name" value="CYCLIN_CCNK_rpt2"/>
    <property type="match status" value="1"/>
</dbReference>
<feature type="region of interest" description="Disordered" evidence="12">
    <location>
        <begin position="319"/>
        <end position="391"/>
    </location>
</feature>
<keyword evidence="3" id="KW-0498">Mitosis</keyword>
<evidence type="ECO:0000259" key="13">
    <source>
        <dbReference type="SMART" id="SM00385"/>
    </source>
</evidence>
<proteinExistence type="inferred from homology"/>
<keyword evidence="2" id="KW-0132">Cell division</keyword>
<keyword evidence="6" id="KW-0804">Transcription</keyword>
<dbReference type="GO" id="GO:0006357">
    <property type="term" value="P:regulation of transcription by RNA polymerase II"/>
    <property type="evidence" value="ECO:0007669"/>
    <property type="project" value="InterPro"/>
</dbReference>
<dbReference type="FunFam" id="1.10.472.10:FF:000018">
    <property type="entry name" value="Cyclin-K (Predicted)"/>
    <property type="match status" value="1"/>
</dbReference>
<reference evidence="14" key="2">
    <citation type="submission" date="2014-07" db="EMBL/GenBank/DDBJ databases">
        <authorList>
            <person name="Hull J."/>
        </authorList>
    </citation>
    <scope>NUCLEOTIDE SEQUENCE</scope>
</reference>
<evidence type="ECO:0000256" key="10">
    <source>
        <dbReference type="ARBA" id="ARBA00073757"/>
    </source>
</evidence>
<reference evidence="15" key="3">
    <citation type="journal article" date="2016" name="Gigascience">
        <title>De novo construction of an expanded transcriptome assembly for the western tarnished plant bug, Lygus hesperus.</title>
        <authorList>
            <person name="Tassone E.E."/>
            <person name="Geib S.M."/>
            <person name="Hall B."/>
            <person name="Fabrick J.A."/>
            <person name="Brent C.S."/>
            <person name="Hull J.J."/>
        </authorList>
    </citation>
    <scope>NUCLEOTIDE SEQUENCE</scope>
</reference>
<dbReference type="EMBL" id="GDHC01015674">
    <property type="protein sequence ID" value="JAQ02955.1"/>
    <property type="molecule type" value="Transcribed_RNA"/>
</dbReference>
<evidence type="ECO:0000313" key="14">
    <source>
        <dbReference type="EMBL" id="JAG04637.1"/>
    </source>
</evidence>
<dbReference type="GO" id="GO:0005634">
    <property type="term" value="C:nucleus"/>
    <property type="evidence" value="ECO:0007669"/>
    <property type="project" value="UniProtKB-SubCell"/>
</dbReference>
<keyword evidence="5 11" id="KW-0195">Cyclin</keyword>
<evidence type="ECO:0000313" key="15">
    <source>
        <dbReference type="EMBL" id="JAQ02955.1"/>
    </source>
</evidence>
<dbReference type="Pfam" id="PF21797">
    <property type="entry name" value="CycT2-like_C"/>
    <property type="match status" value="1"/>
</dbReference>
<dbReference type="GO" id="GO:0051301">
    <property type="term" value="P:cell division"/>
    <property type="evidence" value="ECO:0007669"/>
    <property type="project" value="UniProtKB-KW"/>
</dbReference>
<keyword evidence="8" id="KW-0131">Cell cycle</keyword>
<sequence>MAVTPCWYFDKKELRITPSSLDGIDYDTELRYRKDGARFIQDTGTKMDLGYNTMATGVVYFHRFYMFHSFRNFPRYVTASCCLFLAGKVEETPKKCKDIIKAAKGFLTDAKFATFGDDPKEEVMTLERILLQTIKFDLQVEHPYYFLLKYAKCLKGDKQKLQKMVQMAWTFVNDSLCTTLCLQWEPEVIAVALMYLAGKLSKFEVMDWTGRTPKHLRWWDMFIEDVTMDLLEDICHQVLDLYSQPQTNPMPDSPPLPPAPEIQHAVVRGAITHNENTRSPIAPMTQGAPIPTVSMIGKTGGKPDMKLVNTNGELSKMIVDPLKPPPLEPPSMFVHAPPHHPHHSYPPPSFSQPPPAGPPPTAGALYPAYPPPPQGAPFSSSRPPSYYPPNI</sequence>
<comment type="subcellular location">
    <subcellularLocation>
        <location evidence="1">Nucleus</location>
    </subcellularLocation>
</comment>
<keyword evidence="4" id="KW-0805">Transcription regulation</keyword>
<dbReference type="PANTHER" id="PTHR10026">
    <property type="entry name" value="CYCLIN"/>
    <property type="match status" value="1"/>
</dbReference>
<evidence type="ECO:0000256" key="9">
    <source>
        <dbReference type="ARBA" id="ARBA00054991"/>
    </source>
</evidence>
<evidence type="ECO:0000256" key="2">
    <source>
        <dbReference type="ARBA" id="ARBA00022618"/>
    </source>
</evidence>
<comment type="similarity">
    <text evidence="11">Belongs to the cyclin family.</text>
</comment>
<evidence type="ECO:0000256" key="7">
    <source>
        <dbReference type="ARBA" id="ARBA00023242"/>
    </source>
</evidence>
<dbReference type="InterPro" id="IPR043198">
    <property type="entry name" value="Cyclin/Ssn8"/>
</dbReference>
<comment type="function">
    <text evidence="9">Regulatory subunit of cyclin-dependent kinases that mediates activation of target kinases. Plays a role in transcriptional regulation via its role in regulating the phosphorylation of the C-terminal domain (CTD) of the large subunit of RNA polymerase II (POLR2A).</text>
</comment>
<gene>
    <name evidence="14" type="primary">Ccnk</name>
    <name evidence="14" type="ORF">CM83_68866</name>
    <name evidence="15" type="ORF">g.58610</name>
</gene>
<dbReference type="SMART" id="SM00385">
    <property type="entry name" value="CYCLIN"/>
    <property type="match status" value="2"/>
</dbReference>
<feature type="domain" description="Cyclin-like" evidence="13">
    <location>
        <begin position="38"/>
        <end position="132"/>
    </location>
</feature>
<evidence type="ECO:0000256" key="4">
    <source>
        <dbReference type="ARBA" id="ARBA00023015"/>
    </source>
</evidence>
<keyword evidence="7" id="KW-0539">Nucleus</keyword>
<dbReference type="Gene3D" id="1.10.472.10">
    <property type="entry name" value="Cyclin-like"/>
    <property type="match status" value="2"/>
</dbReference>
<accession>A0A0A9W874</accession>
<evidence type="ECO:0000256" key="3">
    <source>
        <dbReference type="ARBA" id="ARBA00022776"/>
    </source>
</evidence>
<evidence type="ECO:0000256" key="6">
    <source>
        <dbReference type="ARBA" id="ARBA00023163"/>
    </source>
</evidence>
<feature type="domain" description="Cyclin-like" evidence="13">
    <location>
        <begin position="145"/>
        <end position="236"/>
    </location>
</feature>
<evidence type="ECO:0000256" key="5">
    <source>
        <dbReference type="ARBA" id="ARBA00023127"/>
    </source>
</evidence>
<dbReference type="SUPFAM" id="SSF47954">
    <property type="entry name" value="Cyclin-like"/>
    <property type="match status" value="2"/>
</dbReference>
<dbReference type="CDD" id="cd20530">
    <property type="entry name" value="CYCLIN_CCNK_rpt1"/>
    <property type="match status" value="1"/>
</dbReference>